<feature type="domain" description="DNA2/NAM7 helicase-like C-terminal" evidence="8">
    <location>
        <begin position="888"/>
        <end position="1026"/>
    </location>
</feature>
<evidence type="ECO:0000259" key="8">
    <source>
        <dbReference type="Pfam" id="PF13087"/>
    </source>
</evidence>
<protein>
    <recommendedName>
        <fullName evidence="11">DNA2/NAM7 helicase-like C-terminal domain-containing protein</fullName>
    </recommendedName>
</protein>
<dbReference type="GO" id="GO:0043139">
    <property type="term" value="F:5'-3' DNA helicase activity"/>
    <property type="evidence" value="ECO:0007669"/>
    <property type="project" value="TreeGrafter"/>
</dbReference>
<evidence type="ECO:0000313" key="10">
    <source>
        <dbReference type="Proteomes" id="UP000003162"/>
    </source>
</evidence>
<dbReference type="GO" id="GO:0016787">
    <property type="term" value="F:hydrolase activity"/>
    <property type="evidence" value="ECO:0007669"/>
    <property type="project" value="UniProtKB-KW"/>
</dbReference>
<evidence type="ECO:0000256" key="3">
    <source>
        <dbReference type="ARBA" id="ARBA00022801"/>
    </source>
</evidence>
<keyword evidence="2" id="KW-0547">Nucleotide-binding</keyword>
<feature type="domain" description="DNA2/NAM7 helicase helicase" evidence="7">
    <location>
        <begin position="287"/>
        <end position="807"/>
    </location>
</feature>
<dbReference type="EMBL" id="ABEE02000015">
    <property type="protein sequence ID" value="EDP24589.1"/>
    <property type="molecule type" value="Genomic_DNA"/>
</dbReference>
<dbReference type="GO" id="GO:0005524">
    <property type="term" value="F:ATP binding"/>
    <property type="evidence" value="ECO:0007669"/>
    <property type="project" value="UniProtKB-KW"/>
</dbReference>
<dbReference type="eggNOG" id="COG1112">
    <property type="taxonomic scope" value="Bacteria"/>
</dbReference>
<dbReference type="InterPro" id="IPR041679">
    <property type="entry name" value="DNA2/NAM7-like_C"/>
</dbReference>
<evidence type="ECO:0000256" key="4">
    <source>
        <dbReference type="ARBA" id="ARBA00022806"/>
    </source>
</evidence>
<evidence type="ECO:0000256" key="2">
    <source>
        <dbReference type="ARBA" id="ARBA00022741"/>
    </source>
</evidence>
<dbReference type="eggNOG" id="COG0419">
    <property type="taxonomic scope" value="Bacteria"/>
</dbReference>
<gene>
    <name evidence="9" type="ORF">PEPMIC_00442</name>
</gene>
<keyword evidence="5" id="KW-0067">ATP-binding</keyword>
<evidence type="ECO:0000313" key="9">
    <source>
        <dbReference type="EMBL" id="EDP24589.1"/>
    </source>
</evidence>
<dbReference type="AlphaFoldDB" id="A8SJ36"/>
<evidence type="ECO:0000259" key="7">
    <source>
        <dbReference type="Pfam" id="PF13086"/>
    </source>
</evidence>
<reference evidence="9 10" key="1">
    <citation type="submission" date="2007-09" db="EMBL/GenBank/DDBJ databases">
        <title>Draft genome sequence of Peptostreptococcus micros (ATCC 33270).</title>
        <authorList>
            <person name="Sudarsanam P."/>
            <person name="Ley R."/>
            <person name="Guruge J."/>
            <person name="Turnbaugh P.J."/>
            <person name="Mahowald M."/>
            <person name="Liep D."/>
            <person name="Gordon J."/>
        </authorList>
    </citation>
    <scope>NUCLEOTIDE SEQUENCE [LARGE SCALE GENOMIC DNA]</scope>
    <source>
        <strain evidence="9 10">ATCC 33270</strain>
    </source>
</reference>
<comment type="caution">
    <text evidence="9">The sequence shown here is derived from an EMBL/GenBank/DDBJ whole genome shotgun (WGS) entry which is preliminary data.</text>
</comment>
<reference evidence="9 10" key="2">
    <citation type="submission" date="2007-09" db="EMBL/GenBank/DDBJ databases">
        <authorList>
            <person name="Fulton L."/>
            <person name="Clifton S."/>
            <person name="Fulton B."/>
            <person name="Xu J."/>
            <person name="Minx P."/>
            <person name="Pepin K.H."/>
            <person name="Johnson M."/>
            <person name="Thiruvilangam P."/>
            <person name="Bhonagiri V."/>
            <person name="Nash W.E."/>
            <person name="Mardis E.R."/>
            <person name="Wilson R.K."/>
        </authorList>
    </citation>
    <scope>NUCLEOTIDE SEQUENCE [LARGE SCALE GENOMIC DNA]</scope>
    <source>
        <strain evidence="9 10">ATCC 33270</strain>
    </source>
</reference>
<organism evidence="9 10">
    <name type="scientific">Parvimonas micra ATCC 33270</name>
    <dbReference type="NCBI Taxonomy" id="411465"/>
    <lineage>
        <taxon>Bacteria</taxon>
        <taxon>Bacillati</taxon>
        <taxon>Bacillota</taxon>
        <taxon>Tissierellia</taxon>
        <taxon>Tissierellales</taxon>
        <taxon>Peptoniphilaceae</taxon>
        <taxon>Parvimonas</taxon>
    </lineage>
</organism>
<evidence type="ECO:0000256" key="6">
    <source>
        <dbReference type="SAM" id="Coils"/>
    </source>
</evidence>
<dbReference type="PANTHER" id="PTHR43788:SF8">
    <property type="entry name" value="DNA-BINDING PROTEIN SMUBP-2"/>
    <property type="match status" value="1"/>
</dbReference>
<dbReference type="Proteomes" id="UP000003162">
    <property type="component" value="Unassembled WGS sequence"/>
</dbReference>
<name>A8SJ36_9FIRM</name>
<sequence>MIIVNIVREEAMDKKEKILEAWIMVEHLSEGDIKLNDKDLKQIEISEDYNYYSMFYSEIQRERLKKHQKGGVVLYFNIFPFKKVVTLLREKYNLPEIYEEISVGDKFSFAIYFDKELKVVEEMTFFIVSYYILKNGSIPKENEFLDFEKKNKEYINSIFACPEEEDYIEFFNKAFVKLLKKYSIQIEDSRMKVLSNLETDATNLHSFFVDDLEKAKSIKTKNLDSYLLGESKERINLNSRTDTSSFNPRVFQDILQPKNYPVARYPSNAKYSLSLMQQIAVNLAIGYDNEKMRSVNGPPGTGKTTLLKDIFAELLVEQAYEITKLTNKEVSKNDKLKYYDKAYIGVMPSSIADKEIVVASSNNGAVQNIVNEFPLISKIDKSFLDELRKADYFWRISNSKNSTEWRKNEDGKLIEILKSEPFADEKFCGLLSQEGGKKDNIEGIIIAIKHVYDYLNKEHEPNNKVYDEFLKKYRQVCEYKNERQHIADKYVNLLKLREQVEAKRKIHEEKKVKFGDELKIIVEKNNADEILLKQNLAEIEEKINICIYEIGKNIKEVNNVKQSIKALELQKPNFLRFKARREYKKRLYTFSEQLIELLKKEKELNLEQASLEKEKRNIEKTLIENEEKVSVKKKDIDRIIQSDTNEIQELDDKIQNISSELQKYSINELNMYINYDSLQLSNPWFDEEYRKLQSKLFIDALRVRKQFLYENQRSIKAAYLIWNRQKEYLDNKQVITEAWNWINMVIPIISSTFASFSRMCANLETESLGYLFVDEAGQALPQSIVGAIFRSKKVMVVGDPAQIKPVLTLDSSILSMIGKHYGVSNKYLSDSASVQTLVDDISKYGFYKSDDEWIGIPLWVHRRCKNPMFDISNAISYGGNMVQSTDVLGKALWYDVTGSASDKYVKEHGDFIKEKILDMIKLNPDIIDKSKNDIVYVISPFRNVAYHLSHKLKEIGFTRYSNDGKPTNVGTVHTFQGKEADIVFLVLGCDEKSRGAARWAMSSTNPNIMNVSATRAKEEFYIIGDLKLFMNINSDVINQTYSIIKKFNCEETKE</sequence>
<evidence type="ECO:0000256" key="5">
    <source>
        <dbReference type="ARBA" id="ARBA00022840"/>
    </source>
</evidence>
<keyword evidence="4" id="KW-0347">Helicase</keyword>
<evidence type="ECO:0008006" key="11">
    <source>
        <dbReference type="Google" id="ProtNLM"/>
    </source>
</evidence>
<feature type="coiled-coil region" evidence="6">
    <location>
        <begin position="594"/>
        <end position="667"/>
    </location>
</feature>
<keyword evidence="6" id="KW-0175">Coiled coil</keyword>
<dbReference type="HOGENOM" id="CLU_004155_0_1_9"/>
<dbReference type="Pfam" id="PF13087">
    <property type="entry name" value="AAA_12"/>
    <property type="match status" value="1"/>
</dbReference>
<keyword evidence="3" id="KW-0378">Hydrolase</keyword>
<dbReference type="SUPFAM" id="SSF52540">
    <property type="entry name" value="P-loop containing nucleoside triphosphate hydrolases"/>
    <property type="match status" value="1"/>
</dbReference>
<comment type="similarity">
    <text evidence="1">Belongs to the DNA2/NAM7 helicase family.</text>
</comment>
<dbReference type="Pfam" id="PF13086">
    <property type="entry name" value="AAA_11"/>
    <property type="match status" value="1"/>
</dbReference>
<dbReference type="PANTHER" id="PTHR43788">
    <property type="entry name" value="DNA2/NAM7 HELICASE FAMILY MEMBER"/>
    <property type="match status" value="1"/>
</dbReference>
<evidence type="ECO:0000256" key="1">
    <source>
        <dbReference type="ARBA" id="ARBA00007913"/>
    </source>
</evidence>
<accession>A8SJ36</accession>
<dbReference type="Gene3D" id="3.40.50.300">
    <property type="entry name" value="P-loop containing nucleotide triphosphate hydrolases"/>
    <property type="match status" value="3"/>
</dbReference>
<dbReference type="InterPro" id="IPR050534">
    <property type="entry name" value="Coronavir_polyprotein_1ab"/>
</dbReference>
<dbReference type="InterPro" id="IPR027417">
    <property type="entry name" value="P-loop_NTPase"/>
</dbReference>
<dbReference type="InterPro" id="IPR041677">
    <property type="entry name" value="DNA2/NAM7_AAA_11"/>
</dbReference>
<proteinExistence type="inferred from homology"/>